<dbReference type="InterPro" id="IPR051122">
    <property type="entry name" value="SDR_DHRS6-like"/>
</dbReference>
<evidence type="ECO:0000256" key="2">
    <source>
        <dbReference type="ARBA" id="ARBA00023002"/>
    </source>
</evidence>
<evidence type="ECO:0000259" key="3">
    <source>
        <dbReference type="SMART" id="SM00822"/>
    </source>
</evidence>
<dbReference type="Proteomes" id="UP000523821">
    <property type="component" value="Unassembled WGS sequence"/>
</dbReference>
<dbReference type="RefSeq" id="WP_246429917.1">
    <property type="nucleotide sequence ID" value="NZ_JACHOO010000013.1"/>
</dbReference>
<comment type="similarity">
    <text evidence="1">Belongs to the short-chain dehydrogenases/reductases (SDR) family.</text>
</comment>
<feature type="domain" description="Ketoreductase" evidence="3">
    <location>
        <begin position="4"/>
        <end position="171"/>
    </location>
</feature>
<sequence length="239" mass="23978">MRALIYGGTGGIGGALARRVASAGGAVHLVGRDGDRLAARAGELGGRFTAGDVRDAALFARVAADLDGPVDALVYAVGSITLKPLARLSETDFLDDFRINALGAAEAVKAALPAMKAAGHAAVVLFSSVAVAQGFTGHASIAMAKGAVEGLTRALAAELAPRIRVNAIAPSLTRTPLSAALTASEPLAASIAQLHALQRLGEPDDAAALAAFLIGPDAGWITGQVFGVDGGRARLRTKG</sequence>
<proteinExistence type="inferred from homology"/>
<dbReference type="PANTHER" id="PTHR43477:SF1">
    <property type="entry name" value="DIHYDROANTICAPSIN 7-DEHYDROGENASE"/>
    <property type="match status" value="1"/>
</dbReference>
<dbReference type="SUPFAM" id="SSF51735">
    <property type="entry name" value="NAD(P)-binding Rossmann-fold domains"/>
    <property type="match status" value="1"/>
</dbReference>
<dbReference type="PANTHER" id="PTHR43477">
    <property type="entry name" value="DIHYDROANTICAPSIN 7-DEHYDROGENASE"/>
    <property type="match status" value="1"/>
</dbReference>
<dbReference type="InterPro" id="IPR057326">
    <property type="entry name" value="KR_dom"/>
</dbReference>
<accession>A0A7W9FQT2</accession>
<protein>
    <submittedName>
        <fullName evidence="4">NAD(P)-dependent dehydrogenase (Short-subunit alcohol dehydrogenase family)</fullName>
    </submittedName>
</protein>
<dbReference type="Gene3D" id="3.40.50.720">
    <property type="entry name" value="NAD(P)-binding Rossmann-like Domain"/>
    <property type="match status" value="1"/>
</dbReference>
<evidence type="ECO:0000256" key="1">
    <source>
        <dbReference type="ARBA" id="ARBA00006484"/>
    </source>
</evidence>
<reference evidence="4 5" key="1">
    <citation type="submission" date="2020-08" db="EMBL/GenBank/DDBJ databases">
        <title>Genomic Encyclopedia of Type Strains, Phase IV (KMG-IV): sequencing the most valuable type-strain genomes for metagenomic binning, comparative biology and taxonomic classification.</title>
        <authorList>
            <person name="Goeker M."/>
        </authorList>
    </citation>
    <scope>NUCLEOTIDE SEQUENCE [LARGE SCALE GENOMIC DNA]</scope>
    <source>
        <strain evidence="4 5">DSM 16268</strain>
    </source>
</reference>
<dbReference type="PRINTS" id="PR00081">
    <property type="entry name" value="GDHRDH"/>
</dbReference>
<dbReference type="CDD" id="cd05233">
    <property type="entry name" value="SDR_c"/>
    <property type="match status" value="1"/>
</dbReference>
<name>A0A7W9FQT2_9HYPH</name>
<dbReference type="EMBL" id="JACHOO010000013">
    <property type="protein sequence ID" value="MBB5755129.1"/>
    <property type="molecule type" value="Genomic_DNA"/>
</dbReference>
<dbReference type="InterPro" id="IPR036291">
    <property type="entry name" value="NAD(P)-bd_dom_sf"/>
</dbReference>
<dbReference type="InterPro" id="IPR002347">
    <property type="entry name" value="SDR_fam"/>
</dbReference>
<dbReference type="AlphaFoldDB" id="A0A7W9FQT2"/>
<keyword evidence="2" id="KW-0560">Oxidoreductase</keyword>
<comment type="caution">
    <text evidence="4">The sequence shown here is derived from an EMBL/GenBank/DDBJ whole genome shotgun (WGS) entry which is preliminary data.</text>
</comment>
<dbReference type="SMART" id="SM00822">
    <property type="entry name" value="PKS_KR"/>
    <property type="match status" value="1"/>
</dbReference>
<dbReference type="Pfam" id="PF13561">
    <property type="entry name" value="adh_short_C2"/>
    <property type="match status" value="1"/>
</dbReference>
<dbReference type="GO" id="GO:0016491">
    <property type="term" value="F:oxidoreductase activity"/>
    <property type="evidence" value="ECO:0007669"/>
    <property type="project" value="UniProtKB-KW"/>
</dbReference>
<evidence type="ECO:0000313" key="5">
    <source>
        <dbReference type="Proteomes" id="UP000523821"/>
    </source>
</evidence>
<keyword evidence="5" id="KW-1185">Reference proteome</keyword>
<evidence type="ECO:0000313" key="4">
    <source>
        <dbReference type="EMBL" id="MBB5755129.1"/>
    </source>
</evidence>
<gene>
    <name evidence="4" type="ORF">GGQ63_004228</name>
</gene>
<organism evidence="4 5">
    <name type="scientific">Prosthecomicrobium pneumaticum</name>
    <dbReference type="NCBI Taxonomy" id="81895"/>
    <lineage>
        <taxon>Bacteria</taxon>
        <taxon>Pseudomonadati</taxon>
        <taxon>Pseudomonadota</taxon>
        <taxon>Alphaproteobacteria</taxon>
        <taxon>Hyphomicrobiales</taxon>
        <taxon>Kaistiaceae</taxon>
        <taxon>Prosthecomicrobium</taxon>
    </lineage>
</organism>